<dbReference type="Gene3D" id="3.90.470.20">
    <property type="entry name" value="4'-phosphopantetheinyl transferase domain"/>
    <property type="match status" value="1"/>
</dbReference>
<comment type="caution">
    <text evidence="1">The sequence shown here is derived from an EMBL/GenBank/DDBJ whole genome shotgun (WGS) entry which is preliminary data.</text>
</comment>
<evidence type="ECO:0000313" key="2">
    <source>
        <dbReference type="Proteomes" id="UP001500621"/>
    </source>
</evidence>
<dbReference type="InterPro" id="IPR037143">
    <property type="entry name" value="4-PPantetheinyl_Trfase_dom_sf"/>
</dbReference>
<reference evidence="2" key="1">
    <citation type="journal article" date="2019" name="Int. J. Syst. Evol. Microbiol.">
        <title>The Global Catalogue of Microorganisms (GCM) 10K type strain sequencing project: providing services to taxonomists for standard genome sequencing and annotation.</title>
        <authorList>
            <consortium name="The Broad Institute Genomics Platform"/>
            <consortium name="The Broad Institute Genome Sequencing Center for Infectious Disease"/>
            <person name="Wu L."/>
            <person name="Ma J."/>
        </authorList>
    </citation>
    <scope>NUCLEOTIDE SEQUENCE [LARGE SCALE GENOMIC DNA]</scope>
    <source>
        <strain evidence="2">JCM 18127</strain>
    </source>
</reference>
<name>A0ABP8VXV0_9ACTN</name>
<keyword evidence="2" id="KW-1185">Reference proteome</keyword>
<organism evidence="1 2">
    <name type="scientific">Nocardioides nanhaiensis</name>
    <dbReference type="NCBI Taxonomy" id="1476871"/>
    <lineage>
        <taxon>Bacteria</taxon>
        <taxon>Bacillati</taxon>
        <taxon>Actinomycetota</taxon>
        <taxon>Actinomycetes</taxon>
        <taxon>Propionibacteriales</taxon>
        <taxon>Nocardioidaceae</taxon>
        <taxon>Nocardioides</taxon>
    </lineage>
</organism>
<dbReference type="RefSeq" id="WP_345263245.1">
    <property type="nucleotide sequence ID" value="NZ_BAABIM010000001.1"/>
</dbReference>
<sequence>MPSDVEVRLVERPGADLRTLRAAVHAVAGEHLGVLGRLCPHCAATTHGRPRAPGVHVSLAYAPGLAVLASSPTTPLGVDVERSDVAPPPPFTPSSWTAVEAVLKLTGEGLRRDPATVRPHDEARLLPLDLPPGFTGWLALPQR</sequence>
<proteinExistence type="predicted"/>
<evidence type="ECO:0000313" key="1">
    <source>
        <dbReference type="EMBL" id="GAA4674797.1"/>
    </source>
</evidence>
<dbReference type="Proteomes" id="UP001500621">
    <property type="component" value="Unassembled WGS sequence"/>
</dbReference>
<accession>A0ABP8VXV0</accession>
<protein>
    <recommendedName>
        <fullName evidence="3">4'-phosphopantetheinyl transferase</fullName>
    </recommendedName>
</protein>
<evidence type="ECO:0008006" key="3">
    <source>
        <dbReference type="Google" id="ProtNLM"/>
    </source>
</evidence>
<gene>
    <name evidence="1" type="ORF">GCM10023226_09970</name>
</gene>
<dbReference type="EMBL" id="BAABIM010000001">
    <property type="protein sequence ID" value="GAA4674797.1"/>
    <property type="molecule type" value="Genomic_DNA"/>
</dbReference>